<protein>
    <recommendedName>
        <fullName evidence="3 12">Ribokinase</fullName>
        <shortName evidence="12">RK</shortName>
        <ecNumber evidence="2 12">2.7.1.15</ecNumber>
    </recommendedName>
</protein>
<dbReference type="GO" id="GO:0019303">
    <property type="term" value="P:D-ribose catabolic process"/>
    <property type="evidence" value="ECO:0007669"/>
    <property type="project" value="UniProtKB-UniRule"/>
</dbReference>
<evidence type="ECO:0000256" key="4">
    <source>
        <dbReference type="ARBA" id="ARBA00022679"/>
    </source>
</evidence>
<feature type="binding site" evidence="12">
    <location>
        <position position="261"/>
    </location>
    <ligand>
        <name>substrate</name>
    </ligand>
</feature>
<keyword evidence="11 12" id="KW-0119">Carbohydrate metabolism</keyword>
<evidence type="ECO:0000256" key="7">
    <source>
        <dbReference type="ARBA" id="ARBA00022777"/>
    </source>
</evidence>
<dbReference type="Proteomes" id="UP000016491">
    <property type="component" value="Unassembled WGS sequence"/>
</dbReference>
<feature type="binding site" evidence="12">
    <location>
        <position position="192"/>
    </location>
    <ligand>
        <name>ATP</name>
        <dbReference type="ChEBI" id="CHEBI:30616"/>
    </ligand>
</feature>
<dbReference type="InterPro" id="IPR002173">
    <property type="entry name" value="Carboh/pur_kinase_PfkB_CS"/>
</dbReference>
<feature type="domain" description="Carbohydrate kinase PfkB" evidence="13">
    <location>
        <begin position="32"/>
        <end position="294"/>
    </location>
</feature>
<dbReference type="GO" id="GO:0046872">
    <property type="term" value="F:metal ion binding"/>
    <property type="evidence" value="ECO:0007669"/>
    <property type="project" value="UniProtKB-KW"/>
</dbReference>
<comment type="caution">
    <text evidence="14">The sequence shown here is derived from an EMBL/GenBank/DDBJ whole genome shotgun (WGS) entry which is preliminary data.</text>
</comment>
<feature type="binding site" evidence="12">
    <location>
        <position position="294"/>
    </location>
    <ligand>
        <name>K(+)</name>
        <dbReference type="ChEBI" id="CHEBI:29103"/>
    </ligand>
</feature>
<feature type="binding site" evidence="12">
    <location>
        <begin position="229"/>
        <end position="234"/>
    </location>
    <ligand>
        <name>ATP</name>
        <dbReference type="ChEBI" id="CHEBI:30616"/>
    </ligand>
</feature>
<feature type="binding site" evidence="12">
    <location>
        <position position="257"/>
    </location>
    <ligand>
        <name>K(+)</name>
        <dbReference type="ChEBI" id="CHEBI:29103"/>
    </ligand>
</feature>
<dbReference type="PROSITE" id="PS00584">
    <property type="entry name" value="PFKB_KINASES_2"/>
    <property type="match status" value="1"/>
</dbReference>
<comment type="activity regulation">
    <text evidence="12">Activated by a monovalent cation that binds near, but not in, the active site. The most likely occupant of the site in vivo is potassium. Ion binding induces a conformational change that may alter substrate affinity.</text>
</comment>
<evidence type="ECO:0000256" key="10">
    <source>
        <dbReference type="ARBA" id="ARBA00022958"/>
    </source>
</evidence>
<dbReference type="SUPFAM" id="SSF53613">
    <property type="entry name" value="Ribokinase-like"/>
    <property type="match status" value="1"/>
</dbReference>
<feature type="binding site" evidence="12">
    <location>
        <position position="255"/>
    </location>
    <ligand>
        <name>K(+)</name>
        <dbReference type="ChEBI" id="CHEBI:29103"/>
    </ligand>
</feature>
<sequence>MRRLNMNKNNKAFILGSYHCCYSFTAKEMPSMGETVMGYRFKMSGGAKGHGQMLAAALAGAKVSGIMRVGDDEYGHLCIKDFERAGIDCTHVKIDKDHATGAAGVMLNERGENIIIVVPGANAQITTRDIDDAKPMIRECSVAGFQFENNFDAIEYAIKEAHALGVETMVDPAPVVKFDEELYRYITYMKPNEHEASLLSGIQVSDYETAVRAGRILLDKGVNKAVVITMGGSGAVLVERNGEKVFPCAPVPVRDTTSAGDTFAGAFVAGLASGMELSEAVIHAVCIAACAVKRGPQESIFEFFPKEEELETMKENYRKIL</sequence>
<comment type="subcellular location">
    <subcellularLocation>
        <location evidence="12">Cytoplasm</location>
    </subcellularLocation>
</comment>
<evidence type="ECO:0000256" key="1">
    <source>
        <dbReference type="ARBA" id="ARBA00005380"/>
    </source>
</evidence>
<dbReference type="PRINTS" id="PR00990">
    <property type="entry name" value="RIBOKINASE"/>
</dbReference>
<evidence type="ECO:0000259" key="13">
    <source>
        <dbReference type="Pfam" id="PF00294"/>
    </source>
</evidence>
<comment type="pathway">
    <text evidence="12">Carbohydrate metabolism; D-ribose degradation; D-ribose 5-phosphate from beta-D-ribopyranose: step 2/2.</text>
</comment>
<comment type="similarity">
    <text evidence="12">Belongs to the carbohydrate kinase PfkB family. Ribokinase subfamily.</text>
</comment>
<feature type="binding site" evidence="12">
    <location>
        <position position="148"/>
    </location>
    <ligand>
        <name>substrate</name>
    </ligand>
</feature>
<dbReference type="GO" id="GO:0004747">
    <property type="term" value="F:ribokinase activity"/>
    <property type="evidence" value="ECO:0007669"/>
    <property type="project" value="UniProtKB-UniRule"/>
</dbReference>
<keyword evidence="7 12" id="KW-0418">Kinase</keyword>
<dbReference type="Gene3D" id="3.40.1190.20">
    <property type="match status" value="1"/>
</dbReference>
<dbReference type="GO" id="GO:0005524">
    <property type="term" value="F:ATP binding"/>
    <property type="evidence" value="ECO:0007669"/>
    <property type="project" value="UniProtKB-UniRule"/>
</dbReference>
<keyword evidence="6 12" id="KW-0547">Nucleotide-binding</keyword>
<gene>
    <name evidence="12" type="primary">rbsK</name>
    <name evidence="14" type="ORF">CLOSYM_04248</name>
</gene>
<dbReference type="InterPro" id="IPR002139">
    <property type="entry name" value="Ribo/fructo_kinase"/>
</dbReference>
<feature type="binding site" evidence="12">
    <location>
        <position position="291"/>
    </location>
    <ligand>
        <name>K(+)</name>
        <dbReference type="ChEBI" id="CHEBI:29103"/>
    </ligand>
</feature>
<proteinExistence type="inferred from homology"/>
<evidence type="ECO:0000256" key="3">
    <source>
        <dbReference type="ARBA" id="ARBA00016943"/>
    </source>
</evidence>
<evidence type="ECO:0000313" key="15">
    <source>
        <dbReference type="Proteomes" id="UP000016491"/>
    </source>
</evidence>
<comment type="catalytic activity">
    <reaction evidence="12">
        <text>D-ribose + ATP = D-ribose 5-phosphate + ADP + H(+)</text>
        <dbReference type="Rhea" id="RHEA:13697"/>
        <dbReference type="ChEBI" id="CHEBI:15378"/>
        <dbReference type="ChEBI" id="CHEBI:30616"/>
        <dbReference type="ChEBI" id="CHEBI:47013"/>
        <dbReference type="ChEBI" id="CHEBI:78346"/>
        <dbReference type="ChEBI" id="CHEBI:456216"/>
        <dbReference type="EC" id="2.7.1.15"/>
    </reaction>
</comment>
<keyword evidence="10 12" id="KW-0630">Potassium</keyword>
<feature type="binding site" evidence="12">
    <location>
        <begin position="260"/>
        <end position="261"/>
    </location>
    <ligand>
        <name>ATP</name>
        <dbReference type="ChEBI" id="CHEBI:30616"/>
    </ligand>
</feature>
<dbReference type="HAMAP" id="MF_01987">
    <property type="entry name" value="Ribokinase"/>
    <property type="match status" value="1"/>
</dbReference>
<comment type="subunit">
    <text evidence="12">Homodimer.</text>
</comment>
<keyword evidence="8 12" id="KW-0067">ATP-binding</keyword>
<evidence type="ECO:0000256" key="8">
    <source>
        <dbReference type="ARBA" id="ARBA00022840"/>
    </source>
</evidence>
<evidence type="ECO:0000313" key="14">
    <source>
        <dbReference type="EMBL" id="ERI74228.1"/>
    </source>
</evidence>
<evidence type="ECO:0000256" key="9">
    <source>
        <dbReference type="ARBA" id="ARBA00022842"/>
    </source>
</evidence>
<dbReference type="GO" id="GO:0005737">
    <property type="term" value="C:cytoplasm"/>
    <property type="evidence" value="ECO:0007669"/>
    <property type="project" value="UniProtKB-SubCell"/>
</dbReference>
<comment type="similarity">
    <text evidence="1">Belongs to the carbohydrate kinase pfkB family.</text>
</comment>
<dbReference type="EMBL" id="AWSU01000341">
    <property type="protein sequence ID" value="ERI74228.1"/>
    <property type="molecule type" value="Genomic_DNA"/>
</dbReference>
<comment type="caution">
    <text evidence="12">Lacks conserved residue(s) required for the propagation of feature annotation.</text>
</comment>
<keyword evidence="5 12" id="KW-0479">Metal-binding</keyword>
<reference evidence="14 15" key="1">
    <citation type="submission" date="2013-07" db="EMBL/GenBank/DDBJ databases">
        <authorList>
            <person name="Weinstock G."/>
            <person name="Sodergren E."/>
            <person name="Wylie T."/>
            <person name="Fulton L."/>
            <person name="Fulton R."/>
            <person name="Fronick C."/>
            <person name="O'Laughlin M."/>
            <person name="Godfrey J."/>
            <person name="Miner T."/>
            <person name="Herter B."/>
            <person name="Appelbaum E."/>
            <person name="Cordes M."/>
            <person name="Lek S."/>
            <person name="Wollam A."/>
            <person name="Pepin K.H."/>
            <person name="Palsikar V.B."/>
            <person name="Mitreva M."/>
            <person name="Wilson R.K."/>
        </authorList>
    </citation>
    <scope>NUCLEOTIDE SEQUENCE [LARGE SCALE GENOMIC DNA]</scope>
    <source>
        <strain evidence="14 15">ATCC 14940</strain>
    </source>
</reference>
<accession>A0ABC9TSR6</accession>
<evidence type="ECO:0000256" key="12">
    <source>
        <dbReference type="HAMAP-Rule" id="MF_01987"/>
    </source>
</evidence>
<dbReference type="InterPro" id="IPR011877">
    <property type="entry name" value="Ribokinase"/>
</dbReference>
<dbReference type="EC" id="2.7.1.15" evidence="2 12"/>
<feature type="active site" description="Proton acceptor" evidence="12">
    <location>
        <position position="261"/>
    </location>
</feature>
<dbReference type="Pfam" id="PF00294">
    <property type="entry name" value="PfkB"/>
    <property type="match status" value="1"/>
</dbReference>
<dbReference type="PANTHER" id="PTHR10584">
    <property type="entry name" value="SUGAR KINASE"/>
    <property type="match status" value="1"/>
</dbReference>
<evidence type="ECO:0000256" key="6">
    <source>
        <dbReference type="ARBA" id="ARBA00022741"/>
    </source>
</evidence>
<dbReference type="InterPro" id="IPR029056">
    <property type="entry name" value="Ribokinase-like"/>
</dbReference>
<dbReference type="PANTHER" id="PTHR10584:SF166">
    <property type="entry name" value="RIBOKINASE"/>
    <property type="match status" value="1"/>
</dbReference>
<organism evidence="14 15">
    <name type="scientific">[Clostridium] symbiosum ATCC 14940</name>
    <dbReference type="NCBI Taxonomy" id="411472"/>
    <lineage>
        <taxon>Bacteria</taxon>
        <taxon>Bacillati</taxon>
        <taxon>Bacillota</taxon>
        <taxon>Clostridia</taxon>
        <taxon>Lachnospirales</taxon>
        <taxon>Lachnospiraceae</taxon>
        <taxon>Otoolea</taxon>
    </lineage>
</organism>
<evidence type="ECO:0000256" key="5">
    <source>
        <dbReference type="ARBA" id="ARBA00022723"/>
    </source>
</evidence>
<evidence type="ECO:0000256" key="2">
    <source>
        <dbReference type="ARBA" id="ARBA00012035"/>
    </source>
</evidence>
<keyword evidence="12" id="KW-0963">Cytoplasm</keyword>
<comment type="function">
    <text evidence="12">Catalyzes the phosphorylation of ribose at O-5 in a reaction requiring ATP and magnesium. The resulting D-ribose-5-phosphate can then be used either for sythesis of nucleotides, histidine, and tryptophan, or as a component of the pentose phosphate pathway.</text>
</comment>
<comment type="cofactor">
    <cofactor evidence="12">
        <name>Mg(2+)</name>
        <dbReference type="ChEBI" id="CHEBI:18420"/>
    </cofactor>
    <text evidence="12">Requires a divalent cation, most likely magnesium in vivo, as an electrophilic catalyst to aid phosphoryl group transfer. It is the chelate of the metal and the nucleotide that is the actual substrate.</text>
</comment>
<name>A0ABC9TSR6_CLOSY</name>
<dbReference type="AlphaFoldDB" id="A0ABC9TSR6"/>
<evidence type="ECO:0000256" key="11">
    <source>
        <dbReference type="ARBA" id="ARBA00023277"/>
    </source>
</evidence>
<dbReference type="CDD" id="cd01174">
    <property type="entry name" value="ribokinase"/>
    <property type="match status" value="1"/>
</dbReference>
<keyword evidence="9 12" id="KW-0460">Magnesium</keyword>
<keyword evidence="4 12" id="KW-0808">Transferase</keyword>
<dbReference type="InterPro" id="IPR011611">
    <property type="entry name" value="PfkB_dom"/>
</dbReference>